<dbReference type="InterPro" id="IPR002657">
    <property type="entry name" value="BilAc:Na_symport/Acr3"/>
</dbReference>
<feature type="non-terminal residue" evidence="7">
    <location>
        <position position="1"/>
    </location>
</feature>
<evidence type="ECO:0000256" key="3">
    <source>
        <dbReference type="ARBA" id="ARBA00022692"/>
    </source>
</evidence>
<evidence type="ECO:0000256" key="4">
    <source>
        <dbReference type="ARBA" id="ARBA00022989"/>
    </source>
</evidence>
<dbReference type="Proteomes" id="UP000008141">
    <property type="component" value="Unassembled WGS sequence"/>
</dbReference>
<dbReference type="AlphaFoldDB" id="E1Z2C6"/>
<sequence>LATALTNLFPIFVLGAAVWALVHPAAFAWFDNKTAITPALAVTMLGMGISLTFDDFKRVLATPGCIFAGFALQYTVMPLMAYAVSRLMALPLPYTIGLCIVGSCPGGTASNVVTYLARADVTLSVAMTTASTLGAVVATPLLTQLLLGTLVPSEHTHISTVVAMQVVLVPVLLGAALNTAFPKQVAALAPLSALSAVVLIALICGSVMAQNAAAVMQAGPQLLAAVFVLHAGGFFLGYALSKLLGIPERAARTNSIEVGMQNSVLGALLASVHFPAHPVAAVPCAISACMHSILGSLLAAFWRTR</sequence>
<evidence type="ECO:0000313" key="7">
    <source>
        <dbReference type="EMBL" id="EFN59635.1"/>
    </source>
</evidence>
<dbReference type="PANTHER" id="PTHR10361:SF28">
    <property type="entry name" value="P3 PROTEIN-RELATED"/>
    <property type="match status" value="1"/>
</dbReference>
<dbReference type="Pfam" id="PF01758">
    <property type="entry name" value="SBF"/>
    <property type="match status" value="1"/>
</dbReference>
<dbReference type="EMBL" id="GL433835">
    <property type="protein sequence ID" value="EFN59635.1"/>
    <property type="molecule type" value="Genomic_DNA"/>
</dbReference>
<feature type="transmembrane region" description="Helical" evidence="6">
    <location>
        <begin position="7"/>
        <end position="29"/>
    </location>
</feature>
<keyword evidence="4 6" id="KW-1133">Transmembrane helix</keyword>
<dbReference type="FunCoup" id="E1Z2C6">
    <property type="interactions" value="202"/>
</dbReference>
<feature type="transmembrane region" description="Helical" evidence="6">
    <location>
        <begin position="280"/>
        <end position="302"/>
    </location>
</feature>
<proteinExistence type="inferred from homology"/>
<dbReference type="InterPro" id="IPR038770">
    <property type="entry name" value="Na+/solute_symporter_sf"/>
</dbReference>
<dbReference type="GO" id="GO:0016020">
    <property type="term" value="C:membrane"/>
    <property type="evidence" value="ECO:0007669"/>
    <property type="project" value="UniProtKB-SubCell"/>
</dbReference>
<feature type="transmembrane region" description="Helical" evidence="6">
    <location>
        <begin position="162"/>
        <end position="181"/>
    </location>
</feature>
<gene>
    <name evidence="7" type="ORF">CHLNCDRAFT_10632</name>
</gene>
<comment type="subcellular location">
    <subcellularLocation>
        <location evidence="1">Membrane</location>
        <topology evidence="1">Multi-pass membrane protein</topology>
    </subcellularLocation>
</comment>
<feature type="transmembrane region" description="Helical" evidence="6">
    <location>
        <begin position="188"/>
        <end position="209"/>
    </location>
</feature>
<dbReference type="GeneID" id="17359555"/>
<evidence type="ECO:0000256" key="2">
    <source>
        <dbReference type="ARBA" id="ARBA00006528"/>
    </source>
</evidence>
<dbReference type="GO" id="GO:0009941">
    <property type="term" value="C:chloroplast envelope"/>
    <property type="evidence" value="ECO:0007669"/>
    <property type="project" value="UniProtKB-ARBA"/>
</dbReference>
<feature type="non-terminal residue" evidence="7">
    <location>
        <position position="305"/>
    </location>
</feature>
<dbReference type="RefSeq" id="XP_005851737.1">
    <property type="nucleotide sequence ID" value="XM_005851675.1"/>
</dbReference>
<evidence type="ECO:0000256" key="5">
    <source>
        <dbReference type="ARBA" id="ARBA00023136"/>
    </source>
</evidence>
<dbReference type="KEGG" id="cvr:CHLNCDRAFT_10632"/>
<reference evidence="7 8" key="1">
    <citation type="journal article" date="2010" name="Plant Cell">
        <title>The Chlorella variabilis NC64A genome reveals adaptation to photosymbiosis, coevolution with viruses, and cryptic sex.</title>
        <authorList>
            <person name="Blanc G."/>
            <person name="Duncan G."/>
            <person name="Agarkova I."/>
            <person name="Borodovsky M."/>
            <person name="Gurnon J."/>
            <person name="Kuo A."/>
            <person name="Lindquist E."/>
            <person name="Lucas S."/>
            <person name="Pangilinan J."/>
            <person name="Polle J."/>
            <person name="Salamov A."/>
            <person name="Terry A."/>
            <person name="Yamada T."/>
            <person name="Dunigan D.D."/>
            <person name="Grigoriev I.V."/>
            <person name="Claverie J.M."/>
            <person name="Van Etten J.L."/>
        </authorList>
    </citation>
    <scope>NUCLEOTIDE SEQUENCE [LARGE SCALE GENOMIC DNA]</scope>
    <source>
        <strain evidence="7 8">NC64A</strain>
    </source>
</reference>
<evidence type="ECO:0000256" key="1">
    <source>
        <dbReference type="ARBA" id="ARBA00004141"/>
    </source>
</evidence>
<keyword evidence="8" id="KW-1185">Reference proteome</keyword>
<comment type="similarity">
    <text evidence="2">Belongs to the bile acid:sodium symporter (BASS) (TC 2.A.28) family.</text>
</comment>
<dbReference type="OMA" id="CLYLYTW"/>
<dbReference type="OrthoDB" id="203097at2759"/>
<evidence type="ECO:0000256" key="6">
    <source>
        <dbReference type="SAM" id="Phobius"/>
    </source>
</evidence>
<feature type="transmembrane region" description="Helical" evidence="6">
    <location>
        <begin position="256"/>
        <end position="274"/>
    </location>
</feature>
<dbReference type="InParanoid" id="E1Z2C6"/>
<dbReference type="Gene3D" id="1.20.1530.20">
    <property type="match status" value="1"/>
</dbReference>
<feature type="transmembrane region" description="Helical" evidence="6">
    <location>
        <begin position="35"/>
        <end position="53"/>
    </location>
</feature>
<feature type="transmembrane region" description="Helical" evidence="6">
    <location>
        <begin position="90"/>
        <end position="109"/>
    </location>
</feature>
<keyword evidence="5 6" id="KW-0472">Membrane</keyword>
<name>E1Z2C6_CHLVA</name>
<feature type="transmembrane region" description="Helical" evidence="6">
    <location>
        <begin position="121"/>
        <end position="142"/>
    </location>
</feature>
<dbReference type="InterPro" id="IPR004710">
    <property type="entry name" value="Bilac:Na_transpt"/>
</dbReference>
<accession>E1Z2C6</accession>
<protein>
    <recommendedName>
        <fullName evidence="9">Bile acid:sodium symporter</fullName>
    </recommendedName>
</protein>
<organism evidence="8">
    <name type="scientific">Chlorella variabilis</name>
    <name type="common">Green alga</name>
    <dbReference type="NCBI Taxonomy" id="554065"/>
    <lineage>
        <taxon>Eukaryota</taxon>
        <taxon>Viridiplantae</taxon>
        <taxon>Chlorophyta</taxon>
        <taxon>core chlorophytes</taxon>
        <taxon>Trebouxiophyceae</taxon>
        <taxon>Chlorellales</taxon>
        <taxon>Chlorellaceae</taxon>
        <taxon>Chlorella clade</taxon>
        <taxon>Chlorella</taxon>
    </lineage>
</organism>
<dbReference type="PANTHER" id="PTHR10361">
    <property type="entry name" value="SODIUM-BILE ACID COTRANSPORTER"/>
    <property type="match status" value="1"/>
</dbReference>
<keyword evidence="3 6" id="KW-0812">Transmembrane</keyword>
<feature type="transmembrane region" description="Helical" evidence="6">
    <location>
        <begin position="221"/>
        <end position="244"/>
    </location>
</feature>
<feature type="transmembrane region" description="Helical" evidence="6">
    <location>
        <begin position="65"/>
        <end position="84"/>
    </location>
</feature>
<evidence type="ECO:0000313" key="8">
    <source>
        <dbReference type="Proteomes" id="UP000008141"/>
    </source>
</evidence>
<dbReference type="eggNOG" id="KOG2718">
    <property type="taxonomic scope" value="Eukaryota"/>
</dbReference>
<evidence type="ECO:0008006" key="9">
    <source>
        <dbReference type="Google" id="ProtNLM"/>
    </source>
</evidence>